<protein>
    <recommendedName>
        <fullName evidence="3">SAP domain-containing protein</fullName>
    </recommendedName>
</protein>
<keyword evidence="2" id="KW-1185">Reference proteome</keyword>
<evidence type="ECO:0000313" key="1">
    <source>
        <dbReference type="EMBL" id="OII76298.1"/>
    </source>
</evidence>
<dbReference type="Proteomes" id="UP000186804">
    <property type="component" value="Unassembled WGS sequence"/>
</dbReference>
<organism evidence="1 2">
    <name type="scientific">Cryptosporidium andersoni</name>
    <dbReference type="NCBI Taxonomy" id="117008"/>
    <lineage>
        <taxon>Eukaryota</taxon>
        <taxon>Sar</taxon>
        <taxon>Alveolata</taxon>
        <taxon>Apicomplexa</taxon>
        <taxon>Conoidasida</taxon>
        <taxon>Coccidia</taxon>
        <taxon>Eucoccidiorida</taxon>
        <taxon>Eimeriorina</taxon>
        <taxon>Cryptosporidiidae</taxon>
        <taxon>Cryptosporidium</taxon>
    </lineage>
</organism>
<dbReference type="AlphaFoldDB" id="A0A1J4MPW3"/>
<dbReference type="VEuPathDB" id="CryptoDB:cand_010560"/>
<dbReference type="GeneID" id="92365241"/>
<sequence>MKTRRCSFFLNELSEDTHLHLAGCTSQEETIDVEEFCKDWSNFESDKNDNNSLDEPLPLELERLSTYIAVNPATLDDDELWPTSSLRDLCIFLGLHEKGNRKMLLDRLQAWNEAPLSGAGHPDCYNTRSARLHTIPMAFVTEKNKFDESDLYITNTENMGASNFESPTIKRTKSPLCTPNSKFPLLRSHAAVGTPDVANKSSKLTGRISFSPYNHVRVFVSNPGERELSIDTDLFFRIQQNDYSSLEDEEMMQHPNNMEDIVSVFTGGSTSEMFSK</sequence>
<comment type="caution">
    <text evidence="1">The sequence shown here is derived from an EMBL/GenBank/DDBJ whole genome shotgun (WGS) entry which is preliminary data.</text>
</comment>
<dbReference type="OrthoDB" id="342336at2759"/>
<accession>A0A1J4MPW3</accession>
<evidence type="ECO:0008006" key="3">
    <source>
        <dbReference type="Google" id="ProtNLM"/>
    </source>
</evidence>
<evidence type="ECO:0000313" key="2">
    <source>
        <dbReference type="Proteomes" id="UP000186804"/>
    </source>
</evidence>
<reference evidence="1 2" key="1">
    <citation type="submission" date="2016-10" db="EMBL/GenBank/DDBJ databases">
        <title>Reductive evolution of mitochondrial metabolism and differential evolution of invasion-related proteins in Cryptosporidium.</title>
        <authorList>
            <person name="Liu S."/>
            <person name="Roellig D.M."/>
            <person name="Guo Y."/>
            <person name="Li N."/>
            <person name="Frace M.A."/>
            <person name="Tang K."/>
            <person name="Zhang L."/>
            <person name="Feng Y."/>
            <person name="Xiao L."/>
        </authorList>
    </citation>
    <scope>NUCLEOTIDE SEQUENCE [LARGE SCALE GENOMIC DNA]</scope>
    <source>
        <strain evidence="1">30847</strain>
    </source>
</reference>
<gene>
    <name evidence="1" type="ORF">cand_010560</name>
</gene>
<dbReference type="RefSeq" id="XP_067068144.1">
    <property type="nucleotide sequence ID" value="XM_067211295.1"/>
</dbReference>
<name>A0A1J4MPW3_9CRYT</name>
<proteinExistence type="predicted"/>
<dbReference type="EMBL" id="LRBS01000067">
    <property type="protein sequence ID" value="OII76298.1"/>
    <property type="molecule type" value="Genomic_DNA"/>
</dbReference>